<dbReference type="GO" id="GO:0000400">
    <property type="term" value="F:four-way junction DNA binding"/>
    <property type="evidence" value="ECO:0007669"/>
    <property type="project" value="InterPro"/>
</dbReference>
<keyword evidence="7" id="KW-0233">DNA recombination</keyword>
<evidence type="ECO:0000256" key="2">
    <source>
        <dbReference type="ARBA" id="ARBA00008810"/>
    </source>
</evidence>
<evidence type="ECO:0000256" key="7">
    <source>
        <dbReference type="ARBA" id="ARBA00023172"/>
    </source>
</evidence>
<evidence type="ECO:0000256" key="8">
    <source>
        <dbReference type="ARBA" id="ARBA00023204"/>
    </source>
</evidence>
<evidence type="ECO:0000256" key="5">
    <source>
        <dbReference type="ARBA" id="ARBA00022801"/>
    </source>
</evidence>
<organismHost>
    <name type="scientific">Chlorella</name>
    <dbReference type="NCBI Taxonomy" id="3071"/>
</organismHost>
<dbReference type="SUPFAM" id="SSF53098">
    <property type="entry name" value="Ribonuclease H-like"/>
    <property type="match status" value="1"/>
</dbReference>
<proteinExistence type="inferred from homology"/>
<accession>A7IWM5</accession>
<reference evidence="9 10" key="1">
    <citation type="journal article" date="2007" name="Virology">
        <title>Sequence and annotation of the 369-kb NY-2A and the 345-kb AR158 viruses that infect Chlorella NC64A.</title>
        <authorList>
            <person name="Fitzgerald L.A."/>
            <person name="Graves M.V."/>
            <person name="Li X."/>
            <person name="Feldblyum T."/>
            <person name="Nierman W.C."/>
            <person name="Van Etten J.L."/>
        </authorList>
    </citation>
    <scope>NUCLEOTIDE SEQUENCE [LARGE SCALE GENOMIC DNA]</scope>
    <source>
        <strain evidence="9 10">NY-2A</strain>
    </source>
</reference>
<keyword evidence="10" id="KW-1185">Reference proteome</keyword>
<dbReference type="GO" id="GO:0016788">
    <property type="term" value="F:hydrolase activity, acting on ester bonds"/>
    <property type="evidence" value="ECO:0007669"/>
    <property type="project" value="InterPro"/>
</dbReference>
<dbReference type="KEGG" id="vg:5659212"/>
<comment type="similarity">
    <text evidence="2">Belongs to the RuvC family. Poxviruses-type subfamily.</text>
</comment>
<keyword evidence="4" id="KW-0227">DNA damage</keyword>
<dbReference type="InterPro" id="IPR012337">
    <property type="entry name" value="RNaseH-like_sf"/>
</dbReference>
<organism evidence="9 10">
    <name type="scientific">Paramecium bursaria Chlorella virus NY2A</name>
    <name type="common">PBCV-NY2A</name>
    <dbReference type="NCBI Taxonomy" id="46021"/>
    <lineage>
        <taxon>Viruses</taxon>
        <taxon>Varidnaviria</taxon>
        <taxon>Bamfordvirae</taxon>
        <taxon>Nucleocytoviricota</taxon>
        <taxon>Megaviricetes</taxon>
        <taxon>Algavirales</taxon>
        <taxon>Phycodnaviridae</taxon>
        <taxon>Chlorovirus</taxon>
        <taxon>Chlorovirus americanus</taxon>
    </lineage>
</organism>
<keyword evidence="3" id="KW-0540">Nuclease</keyword>
<dbReference type="InterPro" id="IPR006932">
    <property type="entry name" value="HJ-resolvase_A22"/>
</dbReference>
<evidence type="ECO:0000256" key="6">
    <source>
        <dbReference type="ARBA" id="ARBA00022842"/>
    </source>
</evidence>
<dbReference type="Pfam" id="PF04848">
    <property type="entry name" value="Pox_A22"/>
    <property type="match status" value="1"/>
</dbReference>
<dbReference type="InterPro" id="IPR036397">
    <property type="entry name" value="RNaseH_sf"/>
</dbReference>
<dbReference type="GO" id="GO:0006281">
    <property type="term" value="P:DNA repair"/>
    <property type="evidence" value="ECO:0007669"/>
    <property type="project" value="UniProtKB-KW"/>
</dbReference>
<dbReference type="RefSeq" id="YP_001497546.1">
    <property type="nucleotide sequence ID" value="NC_009898.1"/>
</dbReference>
<evidence type="ECO:0000256" key="4">
    <source>
        <dbReference type="ARBA" id="ARBA00022763"/>
    </source>
</evidence>
<protein>
    <submittedName>
        <fullName evidence="9">Uncharacterized protein B350L</fullName>
    </submittedName>
</protein>
<keyword evidence="6" id="KW-0460">Magnesium</keyword>
<evidence type="ECO:0000313" key="9">
    <source>
        <dbReference type="EMBL" id="ABT14749.1"/>
    </source>
</evidence>
<dbReference type="GeneID" id="5659212"/>
<keyword evidence="8" id="KW-0234">DNA repair</keyword>
<dbReference type="GO" id="GO:0006310">
    <property type="term" value="P:DNA recombination"/>
    <property type="evidence" value="ECO:0007669"/>
    <property type="project" value="UniProtKB-KW"/>
</dbReference>
<sequence length="249" mass="27961">MSGTVIGIDPGTKNLALCLLDGTKILDWNVINISPDPKGIMDSLDKINFPEWIKNAEDIVIERQPAKNPRAVRIQHYLELYVAINGGRVMTVDAKHKLSYASSTEWWPKRNIMNWSYNERKKLSVETVDTFLKSTEQDPTFIDVFEKSKKKDDLADSLLTALAFLNNIKPQLNDDRKPAAIRNIKAVRPSLAQMKSGNYTQGGLKFLAKGLLGSFDTFETGGEQINGFYKSCYKHFGTLDNAFIQLGGK</sequence>
<gene>
    <name evidence="9" type="primary">B350L</name>
    <name evidence="9" type="ORF">NY2A_B350L</name>
</gene>
<evidence type="ECO:0000256" key="3">
    <source>
        <dbReference type="ARBA" id="ARBA00022722"/>
    </source>
</evidence>
<keyword evidence="5" id="KW-0378">Hydrolase</keyword>
<comment type="cofactor">
    <cofactor evidence="1">
        <name>Mg(2+)</name>
        <dbReference type="ChEBI" id="CHEBI:18420"/>
    </cofactor>
</comment>
<dbReference type="EMBL" id="DQ491002">
    <property type="protein sequence ID" value="ABT14749.1"/>
    <property type="molecule type" value="Genomic_DNA"/>
</dbReference>
<dbReference type="GO" id="GO:0004518">
    <property type="term" value="F:nuclease activity"/>
    <property type="evidence" value="ECO:0007669"/>
    <property type="project" value="UniProtKB-KW"/>
</dbReference>
<evidence type="ECO:0000313" key="10">
    <source>
        <dbReference type="Proteomes" id="UP000202419"/>
    </source>
</evidence>
<dbReference type="Proteomes" id="UP000202419">
    <property type="component" value="Segment"/>
</dbReference>
<dbReference type="Gene3D" id="3.30.420.10">
    <property type="entry name" value="Ribonuclease H-like superfamily/Ribonuclease H"/>
    <property type="match status" value="1"/>
</dbReference>
<evidence type="ECO:0000256" key="1">
    <source>
        <dbReference type="ARBA" id="ARBA00001946"/>
    </source>
</evidence>
<name>A7IWM5_PBCVN</name>
<dbReference type="GO" id="GO:0000287">
    <property type="term" value="F:magnesium ion binding"/>
    <property type="evidence" value="ECO:0007669"/>
    <property type="project" value="InterPro"/>
</dbReference>
<dbReference type="OrthoDB" id="8893at10239"/>